<evidence type="ECO:0008006" key="4">
    <source>
        <dbReference type="Google" id="ProtNLM"/>
    </source>
</evidence>
<accession>H3ZEW0</accession>
<dbReference type="EMBL" id="AHTH01000027">
    <property type="protein sequence ID" value="EHR40879.1"/>
    <property type="molecule type" value="Genomic_DNA"/>
</dbReference>
<keyword evidence="3" id="KW-1185">Reference proteome</keyword>
<protein>
    <recommendedName>
        <fullName evidence="4">Lipoprotein</fullName>
    </recommendedName>
</protein>
<sequence>MRNFKVALVAILAMVLTACASTPFSPIKMDNNFYQNNNTTIGVYMVAPEKVDTYLIGASCLVCYAAAAAANNALTKHIQTMDVSDFTEVKAELVKMLQDKGQTVVLVEQDLKLNRLKKSKSKTAGFAEQDFTALKSAAGVDKLLVVQIDMLGAQRLYNGYIPTSAPTGAVSGKLFMVDLSNNKLELDQRISEFVAVEGEWDEPTQFPGVTTAYFRAVEQAKSFIKQQL</sequence>
<dbReference type="STRING" id="1129374.AJE_09474"/>
<dbReference type="Proteomes" id="UP000012046">
    <property type="component" value="Unassembled WGS sequence"/>
</dbReference>
<dbReference type="AlphaFoldDB" id="H3ZEW0"/>
<proteinExistence type="predicted"/>
<keyword evidence="1" id="KW-0732">Signal</keyword>
<reference evidence="2 3" key="1">
    <citation type="journal article" date="2012" name="J. Bacteriol.">
        <title>Genome Sequence of Extracellular-Protease-Producing Alishewanella jeotgali Isolated from Traditional Korean Fermented Seafood.</title>
        <authorList>
            <person name="Jung J."/>
            <person name="Chun J."/>
            <person name="Park W."/>
        </authorList>
    </citation>
    <scope>NUCLEOTIDE SEQUENCE [LARGE SCALE GENOMIC DNA]</scope>
    <source>
        <strain evidence="2 3">KCTC 22429</strain>
    </source>
</reference>
<feature type="chain" id="PRO_5003591315" description="Lipoprotein" evidence="1">
    <location>
        <begin position="21"/>
        <end position="228"/>
    </location>
</feature>
<evidence type="ECO:0000313" key="3">
    <source>
        <dbReference type="Proteomes" id="UP000012046"/>
    </source>
</evidence>
<feature type="signal peptide" evidence="1">
    <location>
        <begin position="1"/>
        <end position="20"/>
    </location>
</feature>
<name>H3ZEW0_9ALTE</name>
<dbReference type="RefSeq" id="WP_008950674.1">
    <property type="nucleotide sequence ID" value="NZ_AHTH01000027.1"/>
</dbReference>
<organism evidence="2 3">
    <name type="scientific">Alishewanella jeotgali KCTC 22429</name>
    <dbReference type="NCBI Taxonomy" id="1129374"/>
    <lineage>
        <taxon>Bacteria</taxon>
        <taxon>Pseudomonadati</taxon>
        <taxon>Pseudomonadota</taxon>
        <taxon>Gammaproteobacteria</taxon>
        <taxon>Alteromonadales</taxon>
        <taxon>Alteromonadaceae</taxon>
        <taxon>Alishewanella</taxon>
    </lineage>
</organism>
<evidence type="ECO:0000313" key="2">
    <source>
        <dbReference type="EMBL" id="EHR40879.1"/>
    </source>
</evidence>
<evidence type="ECO:0000256" key="1">
    <source>
        <dbReference type="SAM" id="SignalP"/>
    </source>
</evidence>
<gene>
    <name evidence="2" type="ORF">AJE_09474</name>
</gene>
<dbReference type="PROSITE" id="PS51257">
    <property type="entry name" value="PROKAR_LIPOPROTEIN"/>
    <property type="match status" value="1"/>
</dbReference>
<dbReference type="PATRIC" id="fig|1129374.4.peg.1887"/>
<dbReference type="eggNOG" id="ENOG502ZC8V">
    <property type="taxonomic scope" value="Bacteria"/>
</dbReference>
<comment type="caution">
    <text evidence="2">The sequence shown here is derived from an EMBL/GenBank/DDBJ whole genome shotgun (WGS) entry which is preliminary data.</text>
</comment>